<name>A0ABZ0HB96_TRISK</name>
<organism evidence="2 3">
    <name type="scientific">Tritonibacter scottomollicae</name>
    <name type="common">Epibacterium scottomollicae</name>
    <dbReference type="NCBI Taxonomy" id="483013"/>
    <lineage>
        <taxon>Bacteria</taxon>
        <taxon>Pseudomonadati</taxon>
        <taxon>Pseudomonadota</taxon>
        <taxon>Alphaproteobacteria</taxon>
        <taxon>Rhodobacterales</taxon>
        <taxon>Paracoccaceae</taxon>
        <taxon>Tritonibacter</taxon>
    </lineage>
</organism>
<evidence type="ECO:0000313" key="2">
    <source>
        <dbReference type="EMBL" id="WOI31413.1"/>
    </source>
</evidence>
<dbReference type="InterPro" id="IPR005546">
    <property type="entry name" value="Autotransporte_beta"/>
</dbReference>
<proteinExistence type="predicted"/>
<accession>A0ABZ0HB96</accession>
<dbReference type="PROSITE" id="PS51208">
    <property type="entry name" value="AUTOTRANSPORTER"/>
    <property type="match status" value="1"/>
</dbReference>
<geneLocation type="plasmid" evidence="2 3">
    <name>unnamed5</name>
</geneLocation>
<reference evidence="2 3" key="1">
    <citation type="submission" date="2023-10" db="EMBL/GenBank/DDBJ databases">
        <title>Eight complete genome sequences of bacteria isolated from laboratory stock of Giant Kelp gametophytes.</title>
        <authorList>
            <person name="Tolentino B."/>
            <person name="Nuzhdin S."/>
        </authorList>
    </citation>
    <scope>NUCLEOTIDE SEQUENCE [LARGE SCALE GENOMIC DNA]</scope>
    <source>
        <strain evidence="2 3">LC.270.F.C4</strain>
        <plasmid evidence="2 3">unnamed5</plasmid>
    </source>
</reference>
<dbReference type="InterPro" id="IPR036709">
    <property type="entry name" value="Autotransporte_beta_dom_sf"/>
</dbReference>
<dbReference type="EMBL" id="CP136702">
    <property type="protein sequence ID" value="WOI31413.1"/>
    <property type="molecule type" value="Genomic_DNA"/>
</dbReference>
<dbReference type="RefSeq" id="WP_317384059.1">
    <property type="nucleotide sequence ID" value="NZ_CP136702.1"/>
</dbReference>
<dbReference type="SUPFAM" id="SSF51126">
    <property type="entry name" value="Pectin lyase-like"/>
    <property type="match status" value="1"/>
</dbReference>
<evidence type="ECO:0000313" key="3">
    <source>
        <dbReference type="Proteomes" id="UP001302666"/>
    </source>
</evidence>
<gene>
    <name evidence="2" type="ORF">R1T40_00155</name>
</gene>
<dbReference type="InterPro" id="IPR011050">
    <property type="entry name" value="Pectin_lyase_fold/virulence"/>
</dbReference>
<protein>
    <recommendedName>
        <fullName evidence="1">Autotransporter domain-containing protein</fullName>
    </recommendedName>
</protein>
<feature type="domain" description="Autotransporter" evidence="1">
    <location>
        <begin position="3775"/>
        <end position="4106"/>
    </location>
</feature>
<dbReference type="SUPFAM" id="SSF103515">
    <property type="entry name" value="Autotransporter"/>
    <property type="match status" value="1"/>
</dbReference>
<keyword evidence="2" id="KW-0614">Plasmid</keyword>
<dbReference type="Proteomes" id="UP001302666">
    <property type="component" value="Plasmid unnamed5"/>
</dbReference>
<sequence length="4106" mass="394318">MPSIGLSLRSTALALIFASLPHSGTADTFSWQGGAVGSSDWSSQNWLDINDLDVSLPVGNTAPGDTPYDLIFDDALSPGQFASSLEGDTYVVNSLSINSESNAFVFATPNGGATLRFESTDPGLPAELTLTGSVASDFDGENDDGEITFDLASTLRVTNEIDGSEITADLTGTGDLEIDAGAGNTLTLSGTDSRSADTSVLSGTLEVTGGDALSDAGQLAVETGAGVLVSASETVGGLALADASTLLTIADGQTLTVAQGTTAAALGLQTVSGAIEGANGTLAINGADVALLGNVGVGALRVVSGALLVEGDFGGAIDIGETGGIGSVTATFAATSDPTFGATIRDNGTLHLDEDVSLDTLSGTGAVVLDGDTTLTLLSGATTPLAGFDGTINGPAGTLAIAGGDQLLNGDVTLSNLTLNAGALTLASDNSTVSDMVSLAANSTLSLTGQGLSAGQLSGAGTVALDASDASLTLTGATTAFTGDISGDGALVIADGSLTGANQLSYTGATNLTGTGVLDLQAGASLASTEIAIGGNASLSTAGGALTDATALDVDGTFTLAGDETIATLAGEGTVALAGHTLAVGSGVAGEGFAYSGALTGDAVSVLRTETSGDALILSGDLSGFGGRLEIAHGTLGLTQTTTLSSGGIAFVADAGVANAAPVLSLADVAVLGNDLSVATGVSAQISSDGTTQLTGDLALDGDLSLSASSGVLTLASGDVTSGAGAALSIDAGTVALDLQSGATLGDAAVTIANAASLSTAGGALTDATALDVDGTFTLAGDETIATLAGEGTVALAGHTLAVGSGVAGEGFAYSGALTGDAVSVLRTETSGDALILSGDLSGFGGRLEIAHGTLGLTQTTTLSSGGIAFVADAGVANAAPVLSLADVAVLSNDLSVATGVSAQISSDGTTQLTGDLALDGDLSLSASSGVLTLASGDVTSGAGAALSIDAGAVALDLQSGATLGDAAVTIANAASLSTAGGALTDATALDVDGTFTLAGDETIATLAGEGTVALAGHTLAVGSGVAGEGFAYSGALTGDAVSVLRTETSGDALILSGDLSGFGGRLEIAHGTLGLTQTTTLSSGGIAFVADASVANAAPVLSLADVAVLDNDLSVATGVSAQISSDGTTQLTGDLSLDGDLSLSASSGVLTLASGNVTSGAGASLSIDAGAVALDLQSGATLGDAAVTIANAASLSTAGGALTDATALDVDGTFTLAGDETIATLAGEGTVALAGHTLAVGSGVVGEGFAYSGALTGDAVSVLRTETSGDALILSGDLSGFGGRLEIAHGTLGLTQTTTLSSGGIAFVADAGVANAAPVLSLADVAVLGNDLSVATGVSAQISSDGTTQLTGDLALDGDLSLSASSGVLTLASGNVTSGAGATLSIDAGAVALDLQSGATLGDAAVTIANAASLSTAGGALTDATALDVDGSFTLAGDETIATLAGEGTVALAGHTLAVGSGVAGEGFAYSGALTGDAVSVLRTETSGDALILSGDLSGFGGRLEIAHGTLGLTQTTTLSSGGIAFVADAGVANAAPVLSLADVAVLGNDLSVATGVSAQISSDGTTQLTGDLSLDGDLSLSASSGVLTLASGDVTSGAGATLSIDAGTVALDLQSGATLGDAAVTIANAASLSTAGGALTDATALDVDGSFTLAGDETIATLAGGGTVALAGHTLAVGSGVAGEGFAYSGALTGDAVSVLRTETSGDALILSGDLSGFGGRLEIADGTLGLTQTTTLSSGGIAFVADAGVANAAPVLSLADVAVLGNDLSVATGVSAQISSDGTTQLTGDLSLDGDLSLSASSGVLTLASSDVTSGAGATLSIDAGTVALGSSGAVALLADAPLSIAAGAALDLAGEDTTISALSGDGRIFTSELDGLDGTTDLVIASTGAGGFNGTFDGTEEALALETTGDVTFGGAFDGLERVTVSSGTLTLSTTMDANSSITVDGGTLSNAGTITGDVTVRDGTFSNTATIRGMTLAEAGTVLSANNGTFDGDVTINGEDLPAAAAEANFSGMTSITGDLQNAGNLTNDGTLTVTGAFTSAGRVTNSGTIVNALTMSGDGSLIQNGTTSGLVTLSDTASLTTNGGSFAGLMISENASATLSGAITSSGDVTNLGRLASSDSVATTLTVTGGRFVNVGDLVGGTSGLVITADEIEVVTGSSITGNVSLDAALRVAGSLELSSDLTHSLTIVDTGEVTVTAEISGTDQSLSNDGTLVLADDTGLTGLAQYAGAGRLDLGQNAAFSAADLSIGGTATLAAGASLTGADRFVIAEDGRLQTAAGGGTVLISAASGLNIEAEGVLDVAAGDTLSGTGLDLSNSGGVNIGTGAALTLASLQSDGEVTNSGTLTVADSITLSGGSVTNTGAISGAVAVSGGALTNSGTVTGDVTLTGGTVTTSGTISGATSVGADAVLVSQGGSFSDDVLIAEEGRLELSGTTSVAGDVTNDGVIIATQSGAALSVTGVLTINGTIDGSVGSFSVGADVVRLAADAVVSDVIFDAEVENAGTLELGRDFTAAQDVTTLVGSTTRVTAQIVGNGVDITNAGSFEIEAGAGLTGLGVLRSSNAIIIGAGAELTAQSIDNSGTLAIGAGGTLEGLGNTLDNSGTLTLADGASVLDAGAINNADGGLIRFDGSGTIAANLGDTDTAINNAGQIVTAGASGDTVTIGDGSANVFNNLQDGEFILGAGTVVSATQTDLRNAGTVEINSGARLGLDELSNSGSLSNAGTLSVAGGLANTGSFENTGTLTADLTQTAGSTINSGTLGNITQSGGTGSNSGTVTGALALSGGTFTNGGTGVIGQVSVTGGTLTNAGAISGTLTLSDAQGWVTNSGAVLGQTAVSDGVLNTAGSLAGLDLSGGTVTNTGTITGGATVTGGSLNTEQLSGGLDLSGGSVTNTGAISGAVAVSGGALTNSGTVTGDVTLTGGTVTTSGTISGVTSVGADAVLVSQGGSFSDDVLIAEEGRLELSGTTSVAGDVTNDGVIIATQSGAALSVTGVLTINGTIDGSVGSFSVGADVVRLAADAVVSDVIFDAEVENAGTLELGRDLTAAQDVTTLAGSTTRVTAQIAGNGVDITNAGSFEIEAGAGLTGLGVLRNSNAMIIGAGAELTAQSIDNSGTLAIGAGGTLEGLGNTLDNSGTLTLADGASVLDAGAINNADGGLIRFDGSGTIAANLGDTDTAINNAGQIVTAGASSDTVTIGDGSANVFNNLQDGEFILGAGTVVSATQTDLRNAGTVEINSGARLGLDELSNSGSLSNAGTLSVAGGLANTGSFENTGTLTADLTQTAGSTINSGTLGNVTQSGGSFTQTAGASAALTFDGGTGSLEGGSVSGALSISNAVVVVGEDATVTGSSTVESDGTLGIAGTAADVTSAGTLSLSGTADQVSITDGTFVAEGASLGTLALAGASVSSASGDISGNLTLGDRAALTVSGDLSLGGAVSQESSDVLVTLQDGTFTLASGLYENTANLLFDGGTLAADLENTAMLELRSGTLAGDLDNSGNAALAGQISGGLNNAEGGVVAVASGAAAGIAGETANFGTFSVAGDLTVGDTFRNGSANATDAAFGIVGGTFAAADVENFGTLALTDAGVAAGTLRNMGQMQALGTSSISGNFTNTSDGVLSLADDDISTRLTIDGNADLSGVVAVDIDLATTGAQGVDQISVSGAVSGNVVFAFNNLSGADQPALDAPLSVLSYGSNGGLSVSSTGLPSTGAILYALTNDTSGGQVSLVSGANPAFAGLASGLTVAQSLMGSVINRPTSPYISGLAAAGEGDDLCGNGAWARATGGRVSASGSAETQLGQFESVVDATYGGLQFGFDNSCFKGVIGGWNLSYGVIGGVNRGKITQPVFFFDTQTATLNESIVTSRNDIEFDQIYGGVYLGASKGRWVADLQARTDRTSYDLQNRAAAGPFGERLGADDQSYDSSGSTISGSLGYAIPLTGLGEGINFIPTLGFAYSRTTADSVYFSNDKSDPDDDGVLEFDPITNKVGFASLTLSRSTVRPSGLAALNYFGTLSYYRDFADVAGASYYQLDAAGNKLGAPLDASNDLLSEYGELSLGLNYTRILDPGSAFLSARQLDTSIRVDGRFGDQLDGWGVTAQMRLQF</sequence>
<keyword evidence="3" id="KW-1185">Reference proteome</keyword>
<evidence type="ECO:0000259" key="1">
    <source>
        <dbReference type="PROSITE" id="PS51208"/>
    </source>
</evidence>